<dbReference type="Proteomes" id="UP000051181">
    <property type="component" value="Unassembled WGS sequence"/>
</dbReference>
<dbReference type="GO" id="GO:0005524">
    <property type="term" value="F:ATP binding"/>
    <property type="evidence" value="ECO:0007669"/>
    <property type="project" value="UniProtKB-KW"/>
</dbReference>
<dbReference type="PROSITE" id="PS50980">
    <property type="entry name" value="COA_CT_NTER"/>
    <property type="match status" value="1"/>
</dbReference>
<dbReference type="InterPro" id="IPR029045">
    <property type="entry name" value="ClpP/crotonase-like_dom_sf"/>
</dbReference>
<evidence type="ECO:0000256" key="4">
    <source>
        <dbReference type="ARBA" id="ARBA00023098"/>
    </source>
</evidence>
<comment type="caution">
    <text evidence="7">The sequence shown here is derived from an EMBL/GenBank/DDBJ whole genome shotgun (WGS) entry which is preliminary data.</text>
</comment>
<comment type="function">
    <text evidence="5">Component of the acetyl coenzyme A carboxylase (ACC) complex. Biotin carboxylase (BC) catalyzes the carboxylation of biotin on its carrier protein (BCCP) and then the CO(2) group is transferred by the transcarboxylase to acetyl-CoA to form malonyl-CoA.</text>
</comment>
<gene>
    <name evidence="5" type="primary">accD</name>
    <name evidence="7" type="ORF">FD22_GL001267</name>
</gene>
<evidence type="ECO:0000256" key="3">
    <source>
        <dbReference type="ARBA" id="ARBA00022771"/>
    </source>
</evidence>
<dbReference type="PRINTS" id="PR01070">
    <property type="entry name" value="ACCCTRFRASEB"/>
</dbReference>
<dbReference type="PANTHER" id="PTHR42995:SF5">
    <property type="entry name" value="ACETYL-COENZYME A CARBOXYLASE CARBOXYL TRANSFERASE SUBUNIT BETA, CHLOROPLASTIC"/>
    <property type="match status" value="1"/>
</dbReference>
<keyword evidence="1 5" id="KW-0444">Lipid biosynthesis</keyword>
<dbReference type="InterPro" id="IPR034733">
    <property type="entry name" value="AcCoA_carboxyl_beta"/>
</dbReference>
<dbReference type="RefSeq" id="WP_010009470.1">
    <property type="nucleotide sequence ID" value="NZ_AZCN01000032.1"/>
</dbReference>
<dbReference type="GO" id="GO:2001295">
    <property type="term" value="P:malonyl-CoA biosynthetic process"/>
    <property type="evidence" value="ECO:0007669"/>
    <property type="project" value="UniProtKB-UniRule"/>
</dbReference>
<comment type="catalytic activity">
    <reaction evidence="5">
        <text>N(6)-carboxybiotinyl-L-lysyl-[protein] + acetyl-CoA = N(6)-biotinyl-L-lysyl-[protein] + malonyl-CoA</text>
        <dbReference type="Rhea" id="RHEA:54728"/>
        <dbReference type="Rhea" id="RHEA-COMP:10505"/>
        <dbReference type="Rhea" id="RHEA-COMP:10506"/>
        <dbReference type="ChEBI" id="CHEBI:57288"/>
        <dbReference type="ChEBI" id="CHEBI:57384"/>
        <dbReference type="ChEBI" id="CHEBI:83144"/>
        <dbReference type="ChEBI" id="CHEBI:83145"/>
        <dbReference type="EC" id="2.1.3.15"/>
    </reaction>
</comment>
<keyword evidence="5" id="KW-0067">ATP-binding</keyword>
<organism evidence="7 8">
    <name type="scientific">Loigolactobacillus coryniformis subsp. coryniformis KCTC 3167 = DSM 20001</name>
    <dbReference type="NCBI Taxonomy" id="913848"/>
    <lineage>
        <taxon>Bacteria</taxon>
        <taxon>Bacillati</taxon>
        <taxon>Bacillota</taxon>
        <taxon>Bacilli</taxon>
        <taxon>Lactobacillales</taxon>
        <taxon>Lactobacillaceae</taxon>
        <taxon>Loigolactobacillus</taxon>
    </lineage>
</organism>
<dbReference type="SUPFAM" id="SSF52096">
    <property type="entry name" value="ClpP/crotonase"/>
    <property type="match status" value="1"/>
</dbReference>
<feature type="binding site" evidence="5">
    <location>
        <position position="16"/>
    </location>
    <ligand>
        <name>Zn(2+)</name>
        <dbReference type="ChEBI" id="CHEBI:29105"/>
    </ligand>
</feature>
<keyword evidence="2 5" id="KW-0808">Transferase</keyword>
<sequence length="259" mass="27990">MSHLPVAGTWRQCPQCQRHVHQLEWGQLQICPHCGYYLRLTAAQRIQQLTETFQSLSEINAATPFAFPGYQEKLAKAQQKTGTTEAFTAGVATLNQQHFILGVMDSHFMMGTLNTIVGARLRQAITAAQTQRLPLVLVIASGGARMQEGILSLLQMNTVLAAYDALNAAGNFTLNILTDPTMGGVSASFAFAADTVIAETGATIGFAGKRVIEETSREPLPPDFQSAASLYAHGQLDAVVARPDLAATVTQLLQLHQRK</sequence>
<evidence type="ECO:0000259" key="6">
    <source>
        <dbReference type="PROSITE" id="PS50980"/>
    </source>
</evidence>
<dbReference type="EMBL" id="AZCN01000032">
    <property type="protein sequence ID" value="KRK16446.1"/>
    <property type="molecule type" value="Genomic_DNA"/>
</dbReference>
<keyword evidence="5" id="KW-0963">Cytoplasm</keyword>
<dbReference type="GO" id="GO:0006633">
    <property type="term" value="P:fatty acid biosynthetic process"/>
    <property type="evidence" value="ECO:0007669"/>
    <property type="project" value="UniProtKB-KW"/>
</dbReference>
<evidence type="ECO:0000313" key="8">
    <source>
        <dbReference type="Proteomes" id="UP000051181"/>
    </source>
</evidence>
<feature type="binding site" evidence="5">
    <location>
        <position position="31"/>
    </location>
    <ligand>
        <name>Zn(2+)</name>
        <dbReference type="ChEBI" id="CHEBI:29105"/>
    </ligand>
</feature>
<dbReference type="Pfam" id="PF01039">
    <property type="entry name" value="Carboxyl_trans"/>
    <property type="match status" value="1"/>
</dbReference>
<dbReference type="eggNOG" id="COG0777">
    <property type="taxonomic scope" value="Bacteria"/>
</dbReference>
<evidence type="ECO:0000256" key="2">
    <source>
        <dbReference type="ARBA" id="ARBA00022679"/>
    </source>
</evidence>
<keyword evidence="5" id="KW-0862">Zinc</keyword>
<comment type="subunit">
    <text evidence="5">Acetyl-CoA carboxylase is a heterohexamer composed of biotin carboxyl carrier protein (AccB), biotin carboxylase (AccC) and two subunits each of ACCase subunit alpha (AccA) and ACCase subunit beta (AccD).</text>
</comment>
<name>A0A0R1F4F1_9LACO</name>
<comment type="pathway">
    <text evidence="5">Lipid metabolism; malonyl-CoA biosynthesis; malonyl-CoA from acetyl-CoA: step 1/1.</text>
</comment>
<keyword evidence="5" id="KW-0275">Fatty acid biosynthesis</keyword>
<protein>
    <recommendedName>
        <fullName evidence="5">Acetyl-coenzyme A carboxylase carboxyl transferase subunit beta</fullName>
        <shortName evidence="5">ACCase subunit beta</shortName>
        <shortName evidence="5">Acetyl-CoA carboxylase carboxyltransferase subunit beta</shortName>
        <ecNumber evidence="5">2.1.3.15</ecNumber>
    </recommendedName>
</protein>
<keyword evidence="5" id="KW-0479">Metal-binding</keyword>
<dbReference type="GeneID" id="65916662"/>
<dbReference type="InterPro" id="IPR000438">
    <property type="entry name" value="Acetyl_CoA_COase_Trfase_b_su"/>
</dbReference>
<evidence type="ECO:0000313" key="7">
    <source>
        <dbReference type="EMBL" id="KRK16446.1"/>
    </source>
</evidence>
<dbReference type="GO" id="GO:0016743">
    <property type="term" value="F:carboxyl- or carbamoyltransferase activity"/>
    <property type="evidence" value="ECO:0007669"/>
    <property type="project" value="UniProtKB-UniRule"/>
</dbReference>
<dbReference type="GO" id="GO:0003989">
    <property type="term" value="F:acetyl-CoA carboxylase activity"/>
    <property type="evidence" value="ECO:0007669"/>
    <property type="project" value="InterPro"/>
</dbReference>
<dbReference type="UniPathway" id="UPA00655">
    <property type="reaction ID" value="UER00711"/>
</dbReference>
<keyword evidence="5" id="KW-0276">Fatty acid metabolism</keyword>
<dbReference type="HAMAP" id="MF_01395">
    <property type="entry name" value="AcetylCoA_CT_beta"/>
    <property type="match status" value="1"/>
</dbReference>
<dbReference type="EC" id="2.1.3.15" evidence="5"/>
<dbReference type="AlphaFoldDB" id="A0A0R1F4F1"/>
<comment type="caution">
    <text evidence="5">Lacks conserved residue(s) required for the propagation of feature annotation.</text>
</comment>
<keyword evidence="5" id="KW-0547">Nucleotide-binding</keyword>
<dbReference type="PANTHER" id="PTHR42995">
    <property type="entry name" value="ACETYL-COENZYME A CARBOXYLASE CARBOXYL TRANSFERASE SUBUNIT BETA, CHLOROPLASTIC"/>
    <property type="match status" value="1"/>
</dbReference>
<dbReference type="Gene3D" id="3.90.226.10">
    <property type="entry name" value="2-enoyl-CoA Hydratase, Chain A, domain 1"/>
    <property type="match status" value="1"/>
</dbReference>
<reference evidence="7 8" key="1">
    <citation type="journal article" date="2015" name="Genome Announc.">
        <title>Expanding the biotechnology potential of lactobacilli through comparative genomics of 213 strains and associated genera.</title>
        <authorList>
            <person name="Sun Z."/>
            <person name="Harris H.M."/>
            <person name="McCann A."/>
            <person name="Guo C."/>
            <person name="Argimon S."/>
            <person name="Zhang W."/>
            <person name="Yang X."/>
            <person name="Jeffery I.B."/>
            <person name="Cooney J.C."/>
            <person name="Kagawa T.F."/>
            <person name="Liu W."/>
            <person name="Song Y."/>
            <person name="Salvetti E."/>
            <person name="Wrobel A."/>
            <person name="Rasinkangas P."/>
            <person name="Parkhill J."/>
            <person name="Rea M.C."/>
            <person name="O'Sullivan O."/>
            <person name="Ritari J."/>
            <person name="Douillard F.P."/>
            <person name="Paul Ross R."/>
            <person name="Yang R."/>
            <person name="Briner A.E."/>
            <person name="Felis G.E."/>
            <person name="de Vos W.M."/>
            <person name="Barrangou R."/>
            <person name="Klaenhammer T.R."/>
            <person name="Caufield P.W."/>
            <person name="Cui Y."/>
            <person name="Zhang H."/>
            <person name="O'Toole P.W."/>
        </authorList>
    </citation>
    <scope>NUCLEOTIDE SEQUENCE [LARGE SCALE GENOMIC DNA]</scope>
    <source>
        <strain evidence="7 8">DSM 20001</strain>
    </source>
</reference>
<accession>A0A0R1F4F1</accession>
<evidence type="ECO:0000256" key="5">
    <source>
        <dbReference type="HAMAP-Rule" id="MF_01395"/>
    </source>
</evidence>
<comment type="cofactor">
    <cofactor evidence="5">
        <name>Zn(2+)</name>
        <dbReference type="ChEBI" id="CHEBI:29105"/>
    </cofactor>
    <text evidence="5">Binds 1 zinc ion per subunit.</text>
</comment>
<comment type="subcellular location">
    <subcellularLocation>
        <location evidence="5">Cytoplasm</location>
    </subcellularLocation>
</comment>
<feature type="binding site" evidence="5">
    <location>
        <position position="34"/>
    </location>
    <ligand>
        <name>Zn(2+)</name>
        <dbReference type="ChEBI" id="CHEBI:29105"/>
    </ligand>
</feature>
<feature type="binding site" evidence="5">
    <location>
        <position position="13"/>
    </location>
    <ligand>
        <name>Zn(2+)</name>
        <dbReference type="ChEBI" id="CHEBI:29105"/>
    </ligand>
</feature>
<dbReference type="PATRIC" id="fig|913848.6.peg.1305"/>
<feature type="domain" description="CoA carboxyltransferase N-terminal" evidence="6">
    <location>
        <begin position="9"/>
        <end position="259"/>
    </location>
</feature>
<keyword evidence="4 5" id="KW-0443">Lipid metabolism</keyword>
<dbReference type="InterPro" id="IPR011762">
    <property type="entry name" value="COA_CT_N"/>
</dbReference>
<keyword evidence="3 5" id="KW-0863">Zinc-finger</keyword>
<dbReference type="GO" id="GO:0008270">
    <property type="term" value="F:zinc ion binding"/>
    <property type="evidence" value="ECO:0007669"/>
    <property type="project" value="UniProtKB-UniRule"/>
</dbReference>
<proteinExistence type="inferred from homology"/>
<evidence type="ECO:0000256" key="1">
    <source>
        <dbReference type="ARBA" id="ARBA00022516"/>
    </source>
</evidence>
<dbReference type="GO" id="GO:0009317">
    <property type="term" value="C:acetyl-CoA carboxylase complex"/>
    <property type="evidence" value="ECO:0007669"/>
    <property type="project" value="InterPro"/>
</dbReference>
<comment type="similarity">
    <text evidence="5">Belongs to the AccD/PCCB family.</text>
</comment>